<reference evidence="4" key="1">
    <citation type="submission" date="2017-06" db="EMBL/GenBank/DDBJ databases">
        <title>Genome sequencing of pathogenic and non-pathogenic strains within Bisgaard taxon 40.</title>
        <authorList>
            <person name="Ladner J.T."/>
            <person name="Lovett S.P."/>
            <person name="Koroleva G."/>
            <person name="Lorch J.M."/>
        </authorList>
    </citation>
    <scope>NUCLEOTIDE SEQUENCE</scope>
    <source>
        <strain evidence="4">27576-1-I1</strain>
    </source>
</reference>
<proteinExistence type="inferred from homology"/>
<evidence type="ECO:0000313" key="4">
    <source>
        <dbReference type="EMBL" id="QDJ14648.1"/>
    </source>
</evidence>
<dbReference type="RefSeq" id="WP_261920825.1">
    <property type="nucleotide sequence ID" value="NZ_CP022011.1"/>
</dbReference>
<sequence precursor="true">MKLKSFALAIMLAGAAVSSFAANLSSSSNITFLAIDGKKPEKSVNKMHNVNLSDNQTHQVVVRVSEIVRNGSDRTLFESSPIIVTFETTNQDLTLSVPRIDTARDADKFSSNPKITLKNTNGQEISSKQEVLKQEGLFPDSHILEDLATYNTAKNTASVYGFATTVIPAIQQGLGKTTKGKVTVQGENVAEQMLQYWYQQADKQTQARFLKWANQLK</sequence>
<dbReference type="AlphaFoldDB" id="A0A8E3MG01"/>
<feature type="signal peptide" evidence="3">
    <location>
        <begin position="1"/>
        <end position="21"/>
    </location>
</feature>
<feature type="chain" id="PRO_5040558975" description="UPF0319 protein CEP48_04070" evidence="3">
    <location>
        <begin position="22"/>
        <end position="217"/>
    </location>
</feature>
<dbReference type="NCBIfam" id="NF002516">
    <property type="entry name" value="PRK01904.1"/>
    <property type="match status" value="1"/>
</dbReference>
<dbReference type="PANTHER" id="PTHR38108:SF1">
    <property type="entry name" value="UPF0319 PROTEIN YCCT"/>
    <property type="match status" value="1"/>
</dbReference>
<evidence type="ECO:0000256" key="2">
    <source>
        <dbReference type="ARBA" id="ARBA00022729"/>
    </source>
</evidence>
<dbReference type="PANTHER" id="PTHR38108">
    <property type="entry name" value="UPF0319 PROTEIN YCCT"/>
    <property type="match status" value="1"/>
</dbReference>
<keyword evidence="5" id="KW-1185">Reference proteome</keyword>
<evidence type="ECO:0000313" key="5">
    <source>
        <dbReference type="Proteomes" id="UP000955338"/>
    </source>
</evidence>
<gene>
    <name evidence="4" type="ORF">CEP48_04070</name>
</gene>
<organism evidence="4 5">
    <name type="scientific">Mergibacter septicus</name>
    <dbReference type="NCBI Taxonomy" id="221402"/>
    <lineage>
        <taxon>Bacteria</taxon>
        <taxon>Pseudomonadati</taxon>
        <taxon>Pseudomonadota</taxon>
        <taxon>Gammaproteobacteria</taxon>
        <taxon>Pasteurellales</taxon>
        <taxon>Pasteurellaceae</taxon>
        <taxon>Mergibacter</taxon>
    </lineage>
</organism>
<comment type="similarity">
    <text evidence="1 3">Belongs to the UPF0319 family.</text>
</comment>
<dbReference type="Proteomes" id="UP000955338">
    <property type="component" value="Chromosome"/>
</dbReference>
<evidence type="ECO:0000256" key="1">
    <source>
        <dbReference type="ARBA" id="ARBA00008490"/>
    </source>
</evidence>
<dbReference type="InterPro" id="IPR018635">
    <property type="entry name" value="UPF0319"/>
</dbReference>
<dbReference type="EMBL" id="CP022011">
    <property type="protein sequence ID" value="QDJ14648.1"/>
    <property type="molecule type" value="Genomic_DNA"/>
</dbReference>
<accession>A0A8E3MG01</accession>
<dbReference type="Pfam" id="PF09829">
    <property type="entry name" value="DUF2057"/>
    <property type="match status" value="1"/>
</dbReference>
<keyword evidence="2 3" id="KW-0732">Signal</keyword>
<evidence type="ECO:0000256" key="3">
    <source>
        <dbReference type="HAMAP-Rule" id="MF_00789"/>
    </source>
</evidence>
<name>A0A8E3MG01_9PAST</name>
<protein>
    <recommendedName>
        <fullName evidence="3">UPF0319 protein CEP48_04070</fullName>
    </recommendedName>
</protein>
<dbReference type="HAMAP" id="MF_00789">
    <property type="entry name" value="UPF0319"/>
    <property type="match status" value="1"/>
</dbReference>